<evidence type="ECO:0000256" key="1">
    <source>
        <dbReference type="ARBA" id="ARBA00022801"/>
    </source>
</evidence>
<reference evidence="4" key="1">
    <citation type="submission" date="2022-02" db="EMBL/GenBank/DDBJ databases">
        <title>Coral-associated bacteria.</title>
        <authorList>
            <person name="Tang K."/>
            <person name="Wang X."/>
        </authorList>
    </citation>
    <scope>NUCLEOTIDE SEQUENCE</scope>
    <source>
        <strain evidence="4">SCSIO 43006</strain>
    </source>
</reference>
<dbReference type="SUPFAM" id="SSF50993">
    <property type="entry name" value="Peptidase/esterase 'gauge' domain"/>
    <property type="match status" value="1"/>
</dbReference>
<sequence>MKIVCQLIQLALFSFIVNVGSAVAMPAETYFKPVETMTAQISPDGKFVASVAQGDESQKLVIWNSVDGSKRTLIDLKALTPRDASIRFIRWIGPRYIVAQFMELKKGVKNLLDTKPAYRLLVLDVLGSKSLPPKVFEVKTSGWLVHALPDEPGYFLYAKSGIYSKVYKIDVSKLNLLNQKASKLVRKDGGQFTAQNEVASVKGFAARWFFDLSGQPESALYFDEGKLHLSRIADGNSSTPIKSWTKEELEEKPSAGEKHGVLIPVSISPEDGAYFCLDTTAEKDRTVYQCNFSTGEESVVYRSDSYDIVDLIIDESTGALIGVKVVRDGKLEYQYIDESIQVNDGMTSLLETTVGASIDNTVKLYFSETHDQPGRYFIRKQGQKSDQLVASKFPHLDGRLESRQFHDWIQVEGIDIPYVLNMPKGNGPYPLIVMPHGGPLGIFDHQYFDYYTQFFVANKYAVLRVNYRGSSGYSAELEEAGIQQWGNLMLEDIYQATKVVGARKDIASSQICAAGVSYGGYAALMMAIKHQQLFRCAVSIAGVTDVNLYLNSPYTSEAQTKWLQENVGDTVKNYDLLKDISPVYLAQELSRPVFIIHGEKDEVVDIEHMHRMHMMLSKFNKDYEWKVYPDMAHGPADSEHHVAVFSSIIEFIEKNMK</sequence>
<protein>
    <submittedName>
        <fullName evidence="4">Prolyl oligopeptidase family serine peptidase</fullName>
    </submittedName>
</protein>
<organism evidence="4 5">
    <name type="scientific">Microbulbifer variabilis</name>
    <dbReference type="NCBI Taxonomy" id="266805"/>
    <lineage>
        <taxon>Bacteria</taxon>
        <taxon>Pseudomonadati</taxon>
        <taxon>Pseudomonadota</taxon>
        <taxon>Gammaproteobacteria</taxon>
        <taxon>Cellvibrionales</taxon>
        <taxon>Microbulbiferaceae</taxon>
        <taxon>Microbulbifer</taxon>
    </lineage>
</organism>
<proteinExistence type="predicted"/>
<keyword evidence="1" id="KW-0378">Hydrolase</keyword>
<dbReference type="Pfam" id="PF00326">
    <property type="entry name" value="Peptidase_S9"/>
    <property type="match status" value="1"/>
</dbReference>
<evidence type="ECO:0000313" key="5">
    <source>
        <dbReference type="Proteomes" id="UP001055658"/>
    </source>
</evidence>
<evidence type="ECO:0000313" key="4">
    <source>
        <dbReference type="EMBL" id="USD20105.1"/>
    </source>
</evidence>
<evidence type="ECO:0000259" key="3">
    <source>
        <dbReference type="Pfam" id="PF00326"/>
    </source>
</evidence>
<dbReference type="PANTHER" id="PTHR42776:SF27">
    <property type="entry name" value="DIPEPTIDYL PEPTIDASE FAMILY MEMBER 6"/>
    <property type="match status" value="1"/>
</dbReference>
<dbReference type="InterPro" id="IPR001375">
    <property type="entry name" value="Peptidase_S9_cat"/>
</dbReference>
<dbReference type="RefSeq" id="WP_252082199.1">
    <property type="nucleotide sequence ID" value="NZ_CP092418.1"/>
</dbReference>
<dbReference type="Proteomes" id="UP001055658">
    <property type="component" value="Chromosome"/>
</dbReference>
<dbReference type="PANTHER" id="PTHR42776">
    <property type="entry name" value="SERINE PEPTIDASE S9 FAMILY MEMBER"/>
    <property type="match status" value="1"/>
</dbReference>
<dbReference type="Gene3D" id="3.40.50.1820">
    <property type="entry name" value="alpha/beta hydrolase"/>
    <property type="match status" value="1"/>
</dbReference>
<dbReference type="InterPro" id="IPR029058">
    <property type="entry name" value="AB_hydrolase_fold"/>
</dbReference>
<keyword evidence="5" id="KW-1185">Reference proteome</keyword>
<feature type="signal peptide" evidence="2">
    <location>
        <begin position="1"/>
        <end position="24"/>
    </location>
</feature>
<feature type="domain" description="Peptidase S9 prolyl oligopeptidase catalytic" evidence="3">
    <location>
        <begin position="448"/>
        <end position="656"/>
    </location>
</feature>
<keyword evidence="2" id="KW-0732">Signal</keyword>
<accession>A0ABY4V856</accession>
<feature type="chain" id="PRO_5046604107" evidence="2">
    <location>
        <begin position="25"/>
        <end position="657"/>
    </location>
</feature>
<gene>
    <name evidence="4" type="ORF">MJO52_13560</name>
</gene>
<dbReference type="EMBL" id="CP092418">
    <property type="protein sequence ID" value="USD20105.1"/>
    <property type="molecule type" value="Genomic_DNA"/>
</dbReference>
<evidence type="ECO:0000256" key="2">
    <source>
        <dbReference type="SAM" id="SignalP"/>
    </source>
</evidence>
<dbReference type="SUPFAM" id="SSF53474">
    <property type="entry name" value="alpha/beta-Hydrolases"/>
    <property type="match status" value="1"/>
</dbReference>
<name>A0ABY4V856_9GAMM</name>